<reference evidence="2 3" key="1">
    <citation type="submission" date="2020-08" db="EMBL/GenBank/DDBJ databases">
        <title>Genomic Encyclopedia of Type Strains, Phase IV (KMG-V): Genome sequencing to study the core and pangenomes of soil and plant-associated prokaryotes.</title>
        <authorList>
            <person name="Whitman W."/>
        </authorList>
    </citation>
    <scope>NUCLEOTIDE SEQUENCE [LARGE SCALE GENOMIC DNA]</scope>
    <source>
        <strain evidence="2 3">M8UP14</strain>
    </source>
</reference>
<feature type="transmembrane region" description="Helical" evidence="1">
    <location>
        <begin position="33"/>
        <end position="52"/>
    </location>
</feature>
<dbReference type="AlphaFoldDB" id="A0A7W7ZKJ1"/>
<evidence type="ECO:0000313" key="3">
    <source>
        <dbReference type="Proteomes" id="UP000540989"/>
    </source>
</evidence>
<accession>A0A7W7ZKJ1</accession>
<evidence type="ECO:0000256" key="1">
    <source>
        <dbReference type="SAM" id="Phobius"/>
    </source>
</evidence>
<keyword evidence="1" id="KW-1133">Transmembrane helix</keyword>
<feature type="transmembrane region" description="Helical" evidence="1">
    <location>
        <begin position="105"/>
        <end position="125"/>
    </location>
</feature>
<keyword evidence="1" id="KW-0472">Membrane</keyword>
<dbReference type="GO" id="GO:1901530">
    <property type="term" value="P:response to hypochlorite"/>
    <property type="evidence" value="ECO:0007669"/>
    <property type="project" value="TreeGrafter"/>
</dbReference>
<gene>
    <name evidence="2" type="ORF">HDF16_005647</name>
</gene>
<dbReference type="Pfam" id="PF04224">
    <property type="entry name" value="DUF417"/>
    <property type="match status" value="1"/>
</dbReference>
<protein>
    <submittedName>
        <fullName evidence="2">Putative membrane protein YkgB</fullName>
    </submittedName>
</protein>
<name>A0A7W7ZKJ1_9BACT</name>
<proteinExistence type="predicted"/>
<keyword evidence="1" id="KW-0812">Transmembrane</keyword>
<dbReference type="InterPro" id="IPR007339">
    <property type="entry name" value="RclC-like"/>
</dbReference>
<dbReference type="PANTHER" id="PTHR40106:SF1">
    <property type="entry name" value="INNER MEMBRANE PROTEIN RCLC"/>
    <property type="match status" value="1"/>
</dbReference>
<evidence type="ECO:0000313" key="2">
    <source>
        <dbReference type="EMBL" id="MBB5060911.1"/>
    </source>
</evidence>
<comment type="caution">
    <text evidence="2">The sequence shown here is derived from an EMBL/GenBank/DDBJ whole genome shotgun (WGS) entry which is preliminary data.</text>
</comment>
<dbReference type="Proteomes" id="UP000540989">
    <property type="component" value="Unassembled WGS sequence"/>
</dbReference>
<organism evidence="2 3">
    <name type="scientific">Granulicella aggregans</name>
    <dbReference type="NCBI Taxonomy" id="474949"/>
    <lineage>
        <taxon>Bacteria</taxon>
        <taxon>Pseudomonadati</taxon>
        <taxon>Acidobacteriota</taxon>
        <taxon>Terriglobia</taxon>
        <taxon>Terriglobales</taxon>
        <taxon>Acidobacteriaceae</taxon>
        <taxon>Granulicella</taxon>
    </lineage>
</organism>
<dbReference type="PANTHER" id="PTHR40106">
    <property type="entry name" value="INNER MEMBRANE PROTEIN RCLC"/>
    <property type="match status" value="1"/>
</dbReference>
<dbReference type="RefSeq" id="WP_246410259.1">
    <property type="nucleotide sequence ID" value="NZ_JACHIP010000022.1"/>
</dbReference>
<feature type="transmembrane region" description="Helical" evidence="1">
    <location>
        <begin position="171"/>
        <end position="190"/>
    </location>
</feature>
<sequence length="206" mass="22669">MIDSLQYDNRSMLRKWTWAALSTASRLDRVAMAILRVALFIVLVWIGGLKFVDYEADSIVPLVANSPVMSFLYHQPAEYRTHMNKEGELNLPHREWHRVNGTYTFSHGLGAVIISIGILIALYPIWPEVSALGSGLLILMACTTLSFLVTTPEAWVPPLGDANHGFPYLSGAGRLIVKDVIMLAAAAVTLSDSAKTALRRQSASDM</sequence>
<dbReference type="EMBL" id="JACHIP010000022">
    <property type="protein sequence ID" value="MBB5060911.1"/>
    <property type="molecule type" value="Genomic_DNA"/>
</dbReference>
<dbReference type="GO" id="GO:0005886">
    <property type="term" value="C:plasma membrane"/>
    <property type="evidence" value="ECO:0007669"/>
    <property type="project" value="TreeGrafter"/>
</dbReference>
<keyword evidence="3" id="KW-1185">Reference proteome</keyword>
<feature type="transmembrane region" description="Helical" evidence="1">
    <location>
        <begin position="132"/>
        <end position="151"/>
    </location>
</feature>